<keyword evidence="1" id="KW-0732">Signal</keyword>
<evidence type="ECO:0000256" key="1">
    <source>
        <dbReference type="SAM" id="SignalP"/>
    </source>
</evidence>
<accession>A0A6G8IF32</accession>
<reference evidence="2 3" key="1">
    <citation type="submission" date="2020-03" db="EMBL/GenBank/DDBJ databases">
        <title>Hydrogenophaga sp. nov. isolated from cyanobacterial mat.</title>
        <authorList>
            <person name="Thorat V."/>
            <person name="Kirdat K."/>
            <person name="Tiwarekar B."/>
            <person name="Costa E.D."/>
            <person name="Yadav A."/>
        </authorList>
    </citation>
    <scope>NUCLEOTIDE SEQUENCE [LARGE SCALE GENOMIC DNA]</scope>
    <source>
        <strain evidence="2 3">BA0156</strain>
    </source>
</reference>
<evidence type="ECO:0000313" key="2">
    <source>
        <dbReference type="EMBL" id="QIM51753.1"/>
    </source>
</evidence>
<sequence length="116" mass="12706">MRVWVLITLLVGAMGSSIGAMNSHALAVLDAVRSVDMAHGTDHPHTHDHSHDDLWLADMDGAAHSHLGADHSHDKAHALPVLISLANAVPSRWTRCAIAWCERWPVHRLERPPKAT</sequence>
<dbReference type="RefSeq" id="WP_166226042.1">
    <property type="nucleotide sequence ID" value="NZ_CP049989.1"/>
</dbReference>
<organism evidence="2 3">
    <name type="scientific">Hydrogenophaga crocea</name>
    <dbReference type="NCBI Taxonomy" id="2716225"/>
    <lineage>
        <taxon>Bacteria</taxon>
        <taxon>Pseudomonadati</taxon>
        <taxon>Pseudomonadota</taxon>
        <taxon>Betaproteobacteria</taxon>
        <taxon>Burkholderiales</taxon>
        <taxon>Comamonadaceae</taxon>
        <taxon>Hydrogenophaga</taxon>
    </lineage>
</organism>
<feature type="signal peptide" evidence="1">
    <location>
        <begin position="1"/>
        <end position="20"/>
    </location>
</feature>
<dbReference type="EMBL" id="CP049989">
    <property type="protein sequence ID" value="QIM51753.1"/>
    <property type="molecule type" value="Genomic_DNA"/>
</dbReference>
<evidence type="ECO:0000313" key="3">
    <source>
        <dbReference type="Proteomes" id="UP000503162"/>
    </source>
</evidence>
<protein>
    <recommendedName>
        <fullName evidence="4">Cobalt transporter</fullName>
    </recommendedName>
</protein>
<gene>
    <name evidence="2" type="ORF">G9Q37_06150</name>
</gene>
<evidence type="ECO:0008006" key="4">
    <source>
        <dbReference type="Google" id="ProtNLM"/>
    </source>
</evidence>
<proteinExistence type="predicted"/>
<dbReference type="KEGG" id="hcz:G9Q37_06150"/>
<feature type="chain" id="PRO_5026275363" description="Cobalt transporter" evidence="1">
    <location>
        <begin position="21"/>
        <end position="116"/>
    </location>
</feature>
<keyword evidence="3" id="KW-1185">Reference proteome</keyword>
<dbReference type="Proteomes" id="UP000503162">
    <property type="component" value="Chromosome"/>
</dbReference>
<name>A0A6G8IF32_9BURK</name>
<dbReference type="AlphaFoldDB" id="A0A6G8IF32"/>